<proteinExistence type="predicted"/>
<dbReference type="PANTHER" id="PTHR33232:SF9">
    <property type="entry name" value="PROTEIN SIEVE ELEMENT OCCLUSION B"/>
    <property type="match status" value="1"/>
</dbReference>
<feature type="domain" description="Sieve element occlusion N-terminal" evidence="1">
    <location>
        <begin position="32"/>
        <end position="303"/>
    </location>
</feature>
<accession>A0A6P8CJR6</accession>
<protein>
    <submittedName>
        <fullName evidence="4">Protein SIEVE ELEMENT OCCLUSION B-like</fullName>
    </submittedName>
</protein>
<dbReference type="InterPro" id="IPR027942">
    <property type="entry name" value="SEO_N"/>
</dbReference>
<evidence type="ECO:0000313" key="4">
    <source>
        <dbReference type="RefSeq" id="XP_031382624.1"/>
    </source>
</evidence>
<dbReference type="RefSeq" id="XP_031382624.1">
    <property type="nucleotide sequence ID" value="XM_031526764.1"/>
</dbReference>
<evidence type="ECO:0000313" key="3">
    <source>
        <dbReference type="Proteomes" id="UP000515151"/>
    </source>
</evidence>
<sequence>MASIVTHFFGKPTERSKQVDQSMLTSLLNMFEDEKFAKEMLDTHAPNEGDIDAQSLFILVENTLKGATGIVDGVVNPKGSGSAPASGVEYKSAKDGLNPPVEAISEVTCQLTCKALDTKNVRETMASLLHELSGYSWVSKAVLTLSSLAIYYADFWRLARVEPSDKLGESVAILRGLPAITKPADQTKIQVFGVLNDMIKTILDMTGCIVEFEQESKDVPELSTAIDISTSVTQIIISILACSIQFTTLISSVVDESKGKDLPAFARKVNVVHHTIKRQLEDFKQKKEEIREHQRLQRLFKAPTDNVELIKAIFYTKDDPQPLYLGSKKSTEKIDSLRRKNVLLLISDLKFSSYDLSILVNIYKESEFHESRYDILWVPIVDQETEDMPNQFENLQSQMPWYTVHYPTLINKVAIKVIKEKWHFRQETMVVVLDPQGKVVCSNAINMIRMWGFKAFPFTDSVLSTIWKQRDVSWFELLVNDSVIPKIEEAIKSDKLIFLYASEDTKQVHEMEESIKKMTDDSGTPIFAYNVTKITLFWTRLESCMFSMMQAKIDVLDSLMQDILKLYTNFKKEGGFALFTKGTRVVINSPLTSASKVVSQYDAWKKQVNQSGKTLEVVFREYHDRVVTPETCHHFYIPNMVGHMPENVKCPVCPRIMRNIVKFECCHGAH</sequence>
<dbReference type="Gene3D" id="3.40.30.10">
    <property type="entry name" value="Glutaredoxin"/>
    <property type="match status" value="1"/>
</dbReference>
<reference evidence="4" key="2">
    <citation type="submission" date="2025-08" db="UniProtKB">
        <authorList>
            <consortium name="RefSeq"/>
        </authorList>
    </citation>
    <scope>IDENTIFICATION</scope>
    <source>
        <tissue evidence="4">Leaf</tissue>
    </source>
</reference>
<keyword evidence="3" id="KW-1185">Reference proteome</keyword>
<name>A0A6P8CJR6_PUNGR</name>
<gene>
    <name evidence="4" type="primary">LOC116196849</name>
</gene>
<dbReference type="OrthoDB" id="1478893at2759"/>
<reference evidence="3" key="1">
    <citation type="journal article" date="2020" name="Plant Biotechnol. J.">
        <title>The pomegranate (Punica granatum L.) draft genome dissects genetic divergence between soft- and hard-seeded cultivars.</title>
        <authorList>
            <person name="Luo X."/>
            <person name="Li H."/>
            <person name="Wu Z."/>
            <person name="Yao W."/>
            <person name="Zhao P."/>
            <person name="Cao D."/>
            <person name="Yu H."/>
            <person name="Li K."/>
            <person name="Poudel K."/>
            <person name="Zhao D."/>
            <person name="Zhang F."/>
            <person name="Xia X."/>
            <person name="Chen L."/>
            <person name="Wang Q."/>
            <person name="Jing D."/>
            <person name="Cao S."/>
        </authorList>
    </citation>
    <scope>NUCLEOTIDE SEQUENCE [LARGE SCALE GENOMIC DNA]</scope>
    <source>
        <strain evidence="3">cv. Tunisia</strain>
    </source>
</reference>
<dbReference type="PANTHER" id="PTHR33232">
    <property type="entry name" value="PROTEIN SIEVE ELEMENT OCCLUSION B-LIKE"/>
    <property type="match status" value="1"/>
</dbReference>
<evidence type="ECO:0000259" key="1">
    <source>
        <dbReference type="Pfam" id="PF14576"/>
    </source>
</evidence>
<dbReference type="Proteomes" id="UP000515151">
    <property type="component" value="Chromosome 2"/>
</dbReference>
<dbReference type="InterPro" id="IPR039299">
    <property type="entry name" value="SEOA"/>
</dbReference>
<evidence type="ECO:0000259" key="2">
    <source>
        <dbReference type="Pfam" id="PF14577"/>
    </source>
</evidence>
<dbReference type="Pfam" id="PF14576">
    <property type="entry name" value="SEO_N"/>
    <property type="match status" value="1"/>
</dbReference>
<dbReference type="InterPro" id="IPR027944">
    <property type="entry name" value="SEO_C"/>
</dbReference>
<organism evidence="3 4">
    <name type="scientific">Punica granatum</name>
    <name type="common">Pomegranate</name>
    <dbReference type="NCBI Taxonomy" id="22663"/>
    <lineage>
        <taxon>Eukaryota</taxon>
        <taxon>Viridiplantae</taxon>
        <taxon>Streptophyta</taxon>
        <taxon>Embryophyta</taxon>
        <taxon>Tracheophyta</taxon>
        <taxon>Spermatophyta</taxon>
        <taxon>Magnoliopsida</taxon>
        <taxon>eudicotyledons</taxon>
        <taxon>Gunneridae</taxon>
        <taxon>Pentapetalae</taxon>
        <taxon>rosids</taxon>
        <taxon>malvids</taxon>
        <taxon>Myrtales</taxon>
        <taxon>Lythraceae</taxon>
        <taxon>Punica</taxon>
    </lineage>
</organism>
<dbReference type="AlphaFoldDB" id="A0A6P8CJR6"/>
<dbReference type="GeneID" id="116196849"/>
<dbReference type="GO" id="GO:0010088">
    <property type="term" value="P:phloem development"/>
    <property type="evidence" value="ECO:0007669"/>
    <property type="project" value="InterPro"/>
</dbReference>
<feature type="domain" description="Sieve element occlusion C-terminal" evidence="2">
    <location>
        <begin position="530"/>
        <end position="667"/>
    </location>
</feature>
<dbReference type="Pfam" id="PF14577">
    <property type="entry name" value="SEO_C"/>
    <property type="match status" value="1"/>
</dbReference>